<dbReference type="SUPFAM" id="SSF57701">
    <property type="entry name" value="Zn2/Cys6 DNA-binding domain"/>
    <property type="match status" value="1"/>
</dbReference>
<dbReference type="GO" id="GO:0003677">
    <property type="term" value="F:DNA binding"/>
    <property type="evidence" value="ECO:0007669"/>
    <property type="project" value="InterPro"/>
</dbReference>
<keyword evidence="1" id="KW-0479">Metal-binding</keyword>
<feature type="compositionally biased region" description="Basic and acidic residues" evidence="3">
    <location>
        <begin position="142"/>
        <end position="155"/>
    </location>
</feature>
<evidence type="ECO:0000256" key="3">
    <source>
        <dbReference type="SAM" id="MobiDB-lite"/>
    </source>
</evidence>
<evidence type="ECO:0000313" key="5">
    <source>
        <dbReference type="EMBL" id="KAF2807180.1"/>
    </source>
</evidence>
<evidence type="ECO:0000313" key="6">
    <source>
        <dbReference type="Proteomes" id="UP000504636"/>
    </source>
</evidence>
<dbReference type="InterPro" id="IPR001138">
    <property type="entry name" value="Zn2Cys6_DnaBD"/>
</dbReference>
<dbReference type="OrthoDB" id="5818554at2759"/>
<dbReference type="Gene3D" id="4.10.240.10">
    <property type="entry name" value="Zn(2)-C6 fungal-type DNA-binding domain"/>
    <property type="match status" value="1"/>
</dbReference>
<keyword evidence="6" id="KW-1185">Reference proteome</keyword>
<dbReference type="PROSITE" id="PS00463">
    <property type="entry name" value="ZN2_CY6_FUNGAL_1"/>
    <property type="match status" value="1"/>
</dbReference>
<dbReference type="AlphaFoldDB" id="A0A6A6YEM1"/>
<dbReference type="GO" id="GO:0006351">
    <property type="term" value="P:DNA-templated transcription"/>
    <property type="evidence" value="ECO:0007669"/>
    <property type="project" value="InterPro"/>
</dbReference>
<dbReference type="SMART" id="SM00066">
    <property type="entry name" value="GAL4"/>
    <property type="match status" value="1"/>
</dbReference>
<reference evidence="5 7" key="1">
    <citation type="journal article" date="2020" name="Stud. Mycol.">
        <title>101 Dothideomycetes genomes: a test case for predicting lifestyles and emergence of pathogens.</title>
        <authorList>
            <person name="Haridas S."/>
            <person name="Albert R."/>
            <person name="Binder M."/>
            <person name="Bloem J."/>
            <person name="Labutti K."/>
            <person name="Salamov A."/>
            <person name="Andreopoulos B."/>
            <person name="Baker S."/>
            <person name="Barry K."/>
            <person name="Bills G."/>
            <person name="Bluhm B."/>
            <person name="Cannon C."/>
            <person name="Castanera R."/>
            <person name="Culley D."/>
            <person name="Daum C."/>
            <person name="Ezra D."/>
            <person name="Gonzalez J."/>
            <person name="Henrissat B."/>
            <person name="Kuo A."/>
            <person name="Liang C."/>
            <person name="Lipzen A."/>
            <person name="Lutzoni F."/>
            <person name="Magnuson J."/>
            <person name="Mondo S."/>
            <person name="Nolan M."/>
            <person name="Ohm R."/>
            <person name="Pangilinan J."/>
            <person name="Park H.-J."/>
            <person name="Ramirez L."/>
            <person name="Alfaro M."/>
            <person name="Sun H."/>
            <person name="Tritt A."/>
            <person name="Yoshinaga Y."/>
            <person name="Zwiers L.-H."/>
            <person name="Turgeon B."/>
            <person name="Goodwin S."/>
            <person name="Spatafora J."/>
            <person name="Crous P."/>
            <person name="Grigoriev I."/>
        </authorList>
    </citation>
    <scope>NUCLEOTIDE SEQUENCE</scope>
    <source>
        <strain evidence="5 7">CBS 304.34</strain>
    </source>
</reference>
<dbReference type="GeneID" id="54467468"/>
<accession>A0A6A6YEM1</accession>
<dbReference type="GO" id="GO:0008270">
    <property type="term" value="F:zinc ion binding"/>
    <property type="evidence" value="ECO:0007669"/>
    <property type="project" value="InterPro"/>
</dbReference>
<reference evidence="7" key="2">
    <citation type="submission" date="2020-04" db="EMBL/GenBank/DDBJ databases">
        <authorList>
            <consortium name="NCBI Genome Project"/>
        </authorList>
    </citation>
    <scope>NUCLEOTIDE SEQUENCE</scope>
    <source>
        <strain evidence="7">CBS 304.34</strain>
    </source>
</reference>
<feature type="compositionally biased region" description="Polar residues" evidence="3">
    <location>
        <begin position="157"/>
        <end position="171"/>
    </location>
</feature>
<proteinExistence type="predicted"/>
<dbReference type="GO" id="GO:0000981">
    <property type="term" value="F:DNA-binding transcription factor activity, RNA polymerase II-specific"/>
    <property type="evidence" value="ECO:0007669"/>
    <property type="project" value="InterPro"/>
</dbReference>
<evidence type="ECO:0000256" key="2">
    <source>
        <dbReference type="ARBA" id="ARBA00023242"/>
    </source>
</evidence>
<name>A0A6A6YEM1_9PEZI</name>
<dbReference type="InterPro" id="IPR052780">
    <property type="entry name" value="AAA_Catabolism_Regulators"/>
</dbReference>
<reference evidence="7" key="3">
    <citation type="submission" date="2025-04" db="UniProtKB">
        <authorList>
            <consortium name="RefSeq"/>
        </authorList>
    </citation>
    <scope>IDENTIFICATION</scope>
    <source>
        <strain evidence="7">CBS 304.34</strain>
    </source>
</reference>
<keyword evidence="2" id="KW-0539">Nucleus</keyword>
<dbReference type="Pfam" id="PF00172">
    <property type="entry name" value="Zn_clus"/>
    <property type="match status" value="1"/>
</dbReference>
<feature type="region of interest" description="Disordered" evidence="3">
    <location>
        <begin position="111"/>
        <end position="171"/>
    </location>
</feature>
<dbReference type="PANTHER" id="PTHR31644">
    <property type="entry name" value="TRANSCRIPTIONAL ACTIVATOR ARO80-RELATED"/>
    <property type="match status" value="1"/>
</dbReference>
<dbReference type="PROSITE" id="PS50048">
    <property type="entry name" value="ZN2_CY6_FUNGAL_2"/>
    <property type="match status" value="1"/>
</dbReference>
<feature type="compositionally biased region" description="Low complexity" evidence="3">
    <location>
        <begin position="525"/>
        <end position="545"/>
    </location>
</feature>
<evidence type="ECO:0000256" key="1">
    <source>
        <dbReference type="ARBA" id="ARBA00022723"/>
    </source>
</evidence>
<dbReference type="CDD" id="cd00067">
    <property type="entry name" value="GAL4"/>
    <property type="match status" value="1"/>
</dbReference>
<dbReference type="InterPro" id="IPR036864">
    <property type="entry name" value="Zn2-C6_fun-type_DNA-bd_sf"/>
</dbReference>
<feature type="domain" description="Zn(2)-C6 fungal-type" evidence="4">
    <location>
        <begin position="60"/>
        <end position="93"/>
    </location>
</feature>
<gene>
    <name evidence="5 7" type="ORF">BDZ99DRAFT_536346</name>
</gene>
<dbReference type="EMBL" id="MU003705">
    <property type="protein sequence ID" value="KAF2807180.1"/>
    <property type="molecule type" value="Genomic_DNA"/>
</dbReference>
<protein>
    <recommendedName>
        <fullName evidence="4">Zn(2)-C6 fungal-type domain-containing protein</fullName>
    </recommendedName>
</protein>
<dbReference type="InterPro" id="IPR007219">
    <property type="entry name" value="XnlR_reg_dom"/>
</dbReference>
<sequence>MVLENPPNTCATCRASRGRTLLSSYCRGRHGRMDASAPLPPGAPPSADENAARIKRANQACLNCRKRKSRCLLHVDGTVPCLRCKRDNLECILGGSNRGGRRVRRKTLDPQILPSPYNQEDAGYHGLGNVGTWTTQPNAQERAADGSHQRPDDQMPRSGSSSTQDDISFPNLQNPSDALGILARVAETSTGDNAGIQNGHRLANTMAHRSEPSLAQQMSYRLLDLGILTIPKMMDLLMRYRQHYHPYYPLAAPHVFDPRRLAETVQRDLHLLTAILLISSKDLLEEPQIYESCTEYMKTLVSDLAAGGDADVETVEALLILAEWAPYTQRASGKVGRGEEDKESWMHVGLALRIGYFLGLDKYSFRVIDDGKDVQHNRKRLVWTACYISDRQISIRIGKAFWSRGPGPLTTLRREDYPALLPESPNEEDYASIFQATLELTQLCSNVHDVLYSNPGSSFRSHLSGGYIKFIDDFRSAIYGWKSVWGTLTCSPQLKATLLMSYDYLRLYTNAFAFQATVRRALPTTTTTSSTLPNPTSPNASAHPHPSAPPPSNHSIQAPSRVFYNNVASVGDARFIYEGLDAAKAILSTANNFVDPEKSLRFMPLRFYLYLVYAGVFLYRARCVGVIGADEERAVRAMIQETVARLQRSAVGSGGGLQHPGSRYSQLLKLLWAKAGRKDRGARAAAYPASGSQPHHAARGSVGETTLPQTPGMARPPPSQAGSVTTGESPAVTEQMGDFSWTDLMAVGEFAMGGGQGGQAPQGEDGGFWGVSFLPVDMGLGGQGMGWENGFDGEMGMAF</sequence>
<dbReference type="Pfam" id="PF04082">
    <property type="entry name" value="Fungal_trans"/>
    <property type="match status" value="1"/>
</dbReference>
<evidence type="ECO:0000259" key="4">
    <source>
        <dbReference type="PROSITE" id="PS50048"/>
    </source>
</evidence>
<feature type="region of interest" description="Disordered" evidence="3">
    <location>
        <begin position="683"/>
        <end position="730"/>
    </location>
</feature>
<dbReference type="RefSeq" id="XP_033574144.1">
    <property type="nucleotide sequence ID" value="XM_033726575.1"/>
</dbReference>
<dbReference type="CDD" id="cd12148">
    <property type="entry name" value="fungal_TF_MHR"/>
    <property type="match status" value="1"/>
</dbReference>
<dbReference type="Proteomes" id="UP000504636">
    <property type="component" value="Unplaced"/>
</dbReference>
<dbReference type="SMART" id="SM00906">
    <property type="entry name" value="Fungal_trans"/>
    <property type="match status" value="1"/>
</dbReference>
<feature type="region of interest" description="Disordered" evidence="3">
    <location>
        <begin position="525"/>
        <end position="555"/>
    </location>
</feature>
<organism evidence="5">
    <name type="scientific">Mytilinidion resinicola</name>
    <dbReference type="NCBI Taxonomy" id="574789"/>
    <lineage>
        <taxon>Eukaryota</taxon>
        <taxon>Fungi</taxon>
        <taxon>Dikarya</taxon>
        <taxon>Ascomycota</taxon>
        <taxon>Pezizomycotina</taxon>
        <taxon>Dothideomycetes</taxon>
        <taxon>Pleosporomycetidae</taxon>
        <taxon>Mytilinidiales</taxon>
        <taxon>Mytilinidiaceae</taxon>
        <taxon>Mytilinidion</taxon>
    </lineage>
</organism>
<evidence type="ECO:0000313" key="7">
    <source>
        <dbReference type="RefSeq" id="XP_033574144.1"/>
    </source>
</evidence>
<dbReference type="PANTHER" id="PTHR31644:SF1">
    <property type="entry name" value="ZN(II)2CYS6 TRANSCRIPTION FACTOR (EUROFUNG)"/>
    <property type="match status" value="1"/>
</dbReference>
<dbReference type="GO" id="GO:0005634">
    <property type="term" value="C:nucleus"/>
    <property type="evidence" value="ECO:0007669"/>
    <property type="project" value="TreeGrafter"/>
</dbReference>